<dbReference type="InterPro" id="IPR029058">
    <property type="entry name" value="AB_hydrolase_fold"/>
</dbReference>
<protein>
    <submittedName>
        <fullName evidence="2">Lysophospholipase, alpha-beta hydrolase superfamily</fullName>
    </submittedName>
</protein>
<dbReference type="Pfam" id="PF00561">
    <property type="entry name" value="Abhydrolase_1"/>
    <property type="match status" value="1"/>
</dbReference>
<reference evidence="3" key="1">
    <citation type="submission" date="2016-10" db="EMBL/GenBank/DDBJ databases">
        <authorList>
            <person name="Varghese N."/>
            <person name="Submissions S."/>
        </authorList>
    </citation>
    <scope>NUCLEOTIDE SEQUENCE [LARGE SCALE GENOMIC DNA]</scope>
    <source>
        <strain evidence="3">CGMCC 1.6489</strain>
    </source>
</reference>
<dbReference type="EMBL" id="FOHZ01000006">
    <property type="protein sequence ID" value="SET25043.1"/>
    <property type="molecule type" value="Genomic_DNA"/>
</dbReference>
<accession>A0A1I0CZI9</accession>
<keyword evidence="3" id="KW-1185">Reference proteome</keyword>
<dbReference type="InterPro" id="IPR050266">
    <property type="entry name" value="AB_hydrolase_sf"/>
</dbReference>
<dbReference type="PANTHER" id="PTHR43798">
    <property type="entry name" value="MONOACYLGLYCEROL LIPASE"/>
    <property type="match status" value="1"/>
</dbReference>
<dbReference type="GO" id="GO:0016020">
    <property type="term" value="C:membrane"/>
    <property type="evidence" value="ECO:0007669"/>
    <property type="project" value="TreeGrafter"/>
</dbReference>
<evidence type="ECO:0000259" key="1">
    <source>
        <dbReference type="SMART" id="SM00824"/>
    </source>
</evidence>
<proteinExistence type="predicted"/>
<dbReference type="InterPro" id="IPR020802">
    <property type="entry name" value="TesA-like"/>
</dbReference>
<name>A0A1I0CZI9_9GAMM</name>
<dbReference type="STRING" id="430453.SAMN04487962_10659"/>
<dbReference type="PANTHER" id="PTHR43798:SF33">
    <property type="entry name" value="HYDROLASE, PUTATIVE (AFU_ORTHOLOGUE AFUA_2G14860)-RELATED"/>
    <property type="match status" value="1"/>
</dbReference>
<gene>
    <name evidence="2" type="ORF">SAMN04487962_10659</name>
</gene>
<dbReference type="SUPFAM" id="SSF53474">
    <property type="entry name" value="alpha/beta-Hydrolases"/>
    <property type="match status" value="1"/>
</dbReference>
<dbReference type="PRINTS" id="PR00111">
    <property type="entry name" value="ABHYDROLASE"/>
</dbReference>
<feature type="domain" description="Thioesterase TesA-like" evidence="1">
    <location>
        <begin position="57"/>
        <end position="301"/>
    </location>
</feature>
<dbReference type="GO" id="GO:0016787">
    <property type="term" value="F:hydrolase activity"/>
    <property type="evidence" value="ECO:0007669"/>
    <property type="project" value="UniProtKB-KW"/>
</dbReference>
<organism evidence="2 3">
    <name type="scientific">Marinobacter segnicrescens</name>
    <dbReference type="NCBI Taxonomy" id="430453"/>
    <lineage>
        <taxon>Bacteria</taxon>
        <taxon>Pseudomonadati</taxon>
        <taxon>Pseudomonadota</taxon>
        <taxon>Gammaproteobacteria</taxon>
        <taxon>Pseudomonadales</taxon>
        <taxon>Marinobacteraceae</taxon>
        <taxon>Marinobacter</taxon>
    </lineage>
</organism>
<sequence length="304" mass="33610">MNLSLSPGPLAETEASFTEMRWPLRHITLAGLHWPASGEPRDGRPVIMLHGWLDNSLSFCRLAPGLRQLGPLWAIDHAGHGHSDHRPEGQGYMLADYVSDVAELLETHFSDHETVDLVGHSLGGIVALLFAAAFPEKVRRLVMIDSLGPISKAPEEAVSQLRRGIRKRLAGSGTSNTYRSLEEAARLRTGGRNPLSEDIAQVLLSRNLTEGADGLRWRTDPRLRHPSVMMFTEEQVMAFVAAVEAPTLLVRAEHGLLASFDRWQERFDTLADVRCLDIDGGHHCHLDGDTTPVEDGIRSFLSEK</sequence>
<dbReference type="Proteomes" id="UP000198762">
    <property type="component" value="Unassembled WGS sequence"/>
</dbReference>
<dbReference type="Gene3D" id="3.40.50.1820">
    <property type="entry name" value="alpha/beta hydrolase"/>
    <property type="match status" value="1"/>
</dbReference>
<evidence type="ECO:0000313" key="2">
    <source>
        <dbReference type="EMBL" id="SET25043.1"/>
    </source>
</evidence>
<dbReference type="OrthoDB" id="149912at2"/>
<dbReference type="RefSeq" id="WP_091850307.1">
    <property type="nucleotide sequence ID" value="NZ_FOHZ01000006.1"/>
</dbReference>
<dbReference type="InterPro" id="IPR000073">
    <property type="entry name" value="AB_hydrolase_1"/>
</dbReference>
<keyword evidence="2" id="KW-0378">Hydrolase</keyword>
<evidence type="ECO:0000313" key="3">
    <source>
        <dbReference type="Proteomes" id="UP000198762"/>
    </source>
</evidence>
<dbReference type="AlphaFoldDB" id="A0A1I0CZI9"/>
<dbReference type="SMART" id="SM00824">
    <property type="entry name" value="PKS_TE"/>
    <property type="match status" value="1"/>
</dbReference>